<evidence type="ECO:0000256" key="6">
    <source>
        <dbReference type="ARBA" id="ARBA00022777"/>
    </source>
</evidence>
<evidence type="ECO:0000256" key="5">
    <source>
        <dbReference type="ARBA" id="ARBA00022741"/>
    </source>
</evidence>
<dbReference type="PROSITE" id="PS50109">
    <property type="entry name" value="HIS_KIN"/>
    <property type="match status" value="1"/>
</dbReference>
<evidence type="ECO:0000313" key="12">
    <source>
        <dbReference type="Proteomes" id="UP000321201"/>
    </source>
</evidence>
<dbReference type="EC" id="2.7.13.3" evidence="2"/>
<dbReference type="PRINTS" id="PR00344">
    <property type="entry name" value="BCTRLSENSOR"/>
</dbReference>
<organism evidence="11 12">
    <name type="scientific">Pelomicrobium methylotrophicum</name>
    <dbReference type="NCBI Taxonomy" id="2602750"/>
    <lineage>
        <taxon>Bacteria</taxon>
        <taxon>Pseudomonadati</taxon>
        <taxon>Pseudomonadota</taxon>
        <taxon>Hydrogenophilia</taxon>
        <taxon>Hydrogenophilia incertae sedis</taxon>
        <taxon>Pelomicrobium</taxon>
    </lineage>
</organism>
<proteinExistence type="predicted"/>
<keyword evidence="7" id="KW-0067">ATP-binding</keyword>
<dbReference type="Gene3D" id="3.30.565.10">
    <property type="entry name" value="Histidine kinase-like ATPase, C-terminal domain"/>
    <property type="match status" value="1"/>
</dbReference>
<evidence type="ECO:0000313" key="11">
    <source>
        <dbReference type="EMBL" id="TXF10381.1"/>
    </source>
</evidence>
<gene>
    <name evidence="11" type="ORF">FR698_15410</name>
</gene>
<dbReference type="OrthoDB" id="5294724at2"/>
<dbReference type="AlphaFoldDB" id="A0A5C7EGF9"/>
<evidence type="ECO:0000256" key="9">
    <source>
        <dbReference type="SAM" id="MobiDB-lite"/>
    </source>
</evidence>
<dbReference type="SUPFAM" id="SSF47384">
    <property type="entry name" value="Homodimeric domain of signal transducing histidine kinase"/>
    <property type="match status" value="1"/>
</dbReference>
<feature type="domain" description="Histidine kinase" evidence="10">
    <location>
        <begin position="153"/>
        <end position="363"/>
    </location>
</feature>
<dbReference type="Proteomes" id="UP000321201">
    <property type="component" value="Unassembled WGS sequence"/>
</dbReference>
<dbReference type="InterPro" id="IPR005467">
    <property type="entry name" value="His_kinase_dom"/>
</dbReference>
<accession>A0A5C7EGF9</accession>
<dbReference type="SMART" id="SM00388">
    <property type="entry name" value="HisKA"/>
    <property type="match status" value="1"/>
</dbReference>
<evidence type="ECO:0000256" key="2">
    <source>
        <dbReference type="ARBA" id="ARBA00012438"/>
    </source>
</evidence>
<feature type="region of interest" description="Disordered" evidence="9">
    <location>
        <begin position="1"/>
        <end position="20"/>
    </location>
</feature>
<sequence>MRRSLTSSSNRSGKQPVSQERWMRNTGSLLHHALFPVLHALPWPALLMDEEGRIVCANREMERRGVRVDPQCPRSLQEALPDYAAALRGGLGEAQDVRLTRQVEAQEVVERVWLRPIASGAVLIVTDETRLHELETEHAQTVRLASLGFMLAGVCHEISNPLAAIHSMLQTLQSAPRRDPEMLERGLASISANVRRILEISRQLSAFSRASREQRQPVGVDPVIEEALALVRHERWYRNVTVEHHKDPAAVVHANPRELLQVFFNILANAVQAMGGQGRILITTRRPGEERVEVMIQDDGPGIRPEHLPKLFDPFFSTKASGEGTGLGLTISNEIIHEHGGRIRAESTLGKGARFYIELPLWRRPG</sequence>
<dbReference type="InterPro" id="IPR003594">
    <property type="entry name" value="HATPase_dom"/>
</dbReference>
<dbReference type="GO" id="GO:0000155">
    <property type="term" value="F:phosphorelay sensor kinase activity"/>
    <property type="evidence" value="ECO:0007669"/>
    <property type="project" value="InterPro"/>
</dbReference>
<protein>
    <recommendedName>
        <fullName evidence="2">histidine kinase</fullName>
        <ecNumber evidence="2">2.7.13.3</ecNumber>
    </recommendedName>
</protein>
<evidence type="ECO:0000256" key="7">
    <source>
        <dbReference type="ARBA" id="ARBA00022840"/>
    </source>
</evidence>
<keyword evidence="6 11" id="KW-0418">Kinase</keyword>
<comment type="catalytic activity">
    <reaction evidence="1">
        <text>ATP + protein L-histidine = ADP + protein N-phospho-L-histidine.</text>
        <dbReference type="EC" id="2.7.13.3"/>
    </reaction>
</comment>
<dbReference type="PANTHER" id="PTHR43065:SF10">
    <property type="entry name" value="PEROXIDE STRESS-ACTIVATED HISTIDINE KINASE MAK3"/>
    <property type="match status" value="1"/>
</dbReference>
<keyword evidence="12" id="KW-1185">Reference proteome</keyword>
<comment type="caution">
    <text evidence="11">The sequence shown here is derived from an EMBL/GenBank/DDBJ whole genome shotgun (WGS) entry which is preliminary data.</text>
</comment>
<dbReference type="InterPro" id="IPR036890">
    <property type="entry name" value="HATPase_C_sf"/>
</dbReference>
<dbReference type="InterPro" id="IPR036097">
    <property type="entry name" value="HisK_dim/P_sf"/>
</dbReference>
<keyword evidence="5" id="KW-0547">Nucleotide-binding</keyword>
<keyword evidence="4" id="KW-0808">Transferase</keyword>
<keyword evidence="8" id="KW-0902">Two-component regulatory system</keyword>
<dbReference type="Pfam" id="PF02518">
    <property type="entry name" value="HATPase_c"/>
    <property type="match status" value="1"/>
</dbReference>
<dbReference type="InterPro" id="IPR004358">
    <property type="entry name" value="Sig_transdc_His_kin-like_C"/>
</dbReference>
<evidence type="ECO:0000256" key="4">
    <source>
        <dbReference type="ARBA" id="ARBA00022679"/>
    </source>
</evidence>
<dbReference type="CDD" id="cd00082">
    <property type="entry name" value="HisKA"/>
    <property type="match status" value="1"/>
</dbReference>
<evidence type="ECO:0000256" key="8">
    <source>
        <dbReference type="ARBA" id="ARBA00023012"/>
    </source>
</evidence>
<dbReference type="Pfam" id="PF00512">
    <property type="entry name" value="HisKA"/>
    <property type="match status" value="1"/>
</dbReference>
<reference evidence="11 12" key="1">
    <citation type="submission" date="2019-08" db="EMBL/GenBank/DDBJ databases">
        <title>Pelomicrobium methylotrophicum gen. nov., sp. nov. a moderately thermophilic, facultatively anaerobic, lithoautotrophic and methylotrophic bacterium isolated from a terrestrial mud volcano.</title>
        <authorList>
            <person name="Slobodkina G.B."/>
            <person name="Merkel A.Y."/>
            <person name="Slobodkin A.I."/>
        </authorList>
    </citation>
    <scope>NUCLEOTIDE SEQUENCE [LARGE SCALE GENOMIC DNA]</scope>
    <source>
        <strain evidence="11 12">SM250</strain>
    </source>
</reference>
<dbReference type="Gene3D" id="1.10.287.130">
    <property type="match status" value="1"/>
</dbReference>
<dbReference type="InParanoid" id="A0A5C7EGF9"/>
<evidence type="ECO:0000256" key="1">
    <source>
        <dbReference type="ARBA" id="ARBA00000085"/>
    </source>
</evidence>
<evidence type="ECO:0000256" key="3">
    <source>
        <dbReference type="ARBA" id="ARBA00022553"/>
    </source>
</evidence>
<dbReference type="EMBL" id="VPFL01000032">
    <property type="protein sequence ID" value="TXF10381.1"/>
    <property type="molecule type" value="Genomic_DNA"/>
</dbReference>
<name>A0A5C7EGF9_9PROT</name>
<dbReference type="GO" id="GO:0005524">
    <property type="term" value="F:ATP binding"/>
    <property type="evidence" value="ECO:0007669"/>
    <property type="project" value="UniProtKB-KW"/>
</dbReference>
<dbReference type="SUPFAM" id="SSF55874">
    <property type="entry name" value="ATPase domain of HSP90 chaperone/DNA topoisomerase II/histidine kinase"/>
    <property type="match status" value="1"/>
</dbReference>
<feature type="compositionally biased region" description="Polar residues" evidence="9">
    <location>
        <begin position="1"/>
        <end position="18"/>
    </location>
</feature>
<dbReference type="PANTHER" id="PTHR43065">
    <property type="entry name" value="SENSOR HISTIDINE KINASE"/>
    <property type="match status" value="1"/>
</dbReference>
<dbReference type="InterPro" id="IPR003661">
    <property type="entry name" value="HisK_dim/P_dom"/>
</dbReference>
<dbReference type="SMART" id="SM00387">
    <property type="entry name" value="HATPase_c"/>
    <property type="match status" value="1"/>
</dbReference>
<keyword evidence="3" id="KW-0597">Phosphoprotein</keyword>
<evidence type="ECO:0000259" key="10">
    <source>
        <dbReference type="PROSITE" id="PS50109"/>
    </source>
</evidence>